<dbReference type="Proteomes" id="UP000001225">
    <property type="component" value="Chromosome"/>
</dbReference>
<reference evidence="2 3" key="1">
    <citation type="journal article" date="2008" name="BMC Genomics">
        <title>The missing link: Bordetella petrii is endowed with both the metabolic versatility of environmental bacteria and virulence traits of pathogenic Bordetellae.</title>
        <authorList>
            <person name="Gross R."/>
            <person name="Guzman C.A."/>
            <person name="Sebaihia M."/>
            <person name="Martins Dos Santos V.A."/>
            <person name="Pieper D.H."/>
            <person name="Koebnik R."/>
            <person name="Lechner M."/>
            <person name="Bartels D."/>
            <person name="Buhrmester J."/>
            <person name="Choudhuri J.V."/>
            <person name="Ebensen T."/>
            <person name="Gaigalat L."/>
            <person name="Herrmann S."/>
            <person name="Khachane A.N."/>
            <person name="Larisch C."/>
            <person name="Link S."/>
            <person name="Linke B."/>
            <person name="Meyer F."/>
            <person name="Mormann S."/>
            <person name="Nakunst D."/>
            <person name="Rueckert C."/>
            <person name="Schneiker-Bekel S."/>
            <person name="Schulze K."/>
            <person name="Vorhoelter F.J."/>
            <person name="Yevsa T."/>
            <person name="Engle J.T."/>
            <person name="Goldman W.E."/>
            <person name="Puehler A."/>
            <person name="Goebel U.B."/>
            <person name="Goesmann A."/>
            <person name="Bloecker H."/>
            <person name="Kaiser O."/>
            <person name="Martinez-Arias R."/>
        </authorList>
    </citation>
    <scope>NUCLEOTIDE SEQUENCE [LARGE SCALE GENOMIC DNA]</scope>
    <source>
        <strain evidence="3">ATCC BAA-461 / DSM 12804 / CCUG 43448 / CIP 107267 / Se-1111R</strain>
    </source>
</reference>
<sequence length="81" mass="9263">MMHTREFDAAPGRAQTYPPKEPVQDPPVRPDDTPEDTPRKPYPPDSIPNPMPGLDPQQTPGIDRWQDDAFEAAWRRATREL</sequence>
<organism evidence="2 3">
    <name type="scientific">Bordetella petrii (strain ATCC BAA-461 / DSM 12804 / CCUG 43448 / CIP 107267 / Se-1111R)</name>
    <dbReference type="NCBI Taxonomy" id="340100"/>
    <lineage>
        <taxon>Bacteria</taxon>
        <taxon>Pseudomonadati</taxon>
        <taxon>Pseudomonadota</taxon>
        <taxon>Betaproteobacteria</taxon>
        <taxon>Burkholderiales</taxon>
        <taxon>Alcaligenaceae</taxon>
        <taxon>Bordetella</taxon>
    </lineage>
</organism>
<proteinExistence type="predicted"/>
<keyword evidence="3" id="KW-1185">Reference proteome</keyword>
<gene>
    <name evidence="2" type="ordered locus">Bpet2377</name>
</gene>
<evidence type="ECO:0000256" key="1">
    <source>
        <dbReference type="SAM" id="MobiDB-lite"/>
    </source>
</evidence>
<evidence type="ECO:0000313" key="3">
    <source>
        <dbReference type="Proteomes" id="UP000001225"/>
    </source>
</evidence>
<evidence type="ECO:0000313" key="2">
    <source>
        <dbReference type="EMBL" id="CAP42720.1"/>
    </source>
</evidence>
<dbReference type="KEGG" id="bpt:Bpet2377"/>
<name>A9IMK5_BORPD</name>
<dbReference type="AlphaFoldDB" id="A9IMK5"/>
<accession>A9IMK5</accession>
<feature type="compositionally biased region" description="Basic and acidic residues" evidence="1">
    <location>
        <begin position="28"/>
        <end position="39"/>
    </location>
</feature>
<dbReference type="STRING" id="94624.Bpet2377"/>
<feature type="compositionally biased region" description="Pro residues" evidence="1">
    <location>
        <begin position="40"/>
        <end position="53"/>
    </location>
</feature>
<feature type="region of interest" description="Disordered" evidence="1">
    <location>
        <begin position="1"/>
        <end position="64"/>
    </location>
</feature>
<dbReference type="EMBL" id="AM902716">
    <property type="protein sequence ID" value="CAP42720.1"/>
    <property type="molecule type" value="Genomic_DNA"/>
</dbReference>
<protein>
    <submittedName>
        <fullName evidence="2">Uncharacterized protein</fullName>
    </submittedName>
</protein>